<dbReference type="WBParaSite" id="SMUV_0001074801-mRNA-1">
    <property type="protein sequence ID" value="SMUV_0001074801-mRNA-1"/>
    <property type="gene ID" value="SMUV_0001074801"/>
</dbReference>
<evidence type="ECO:0000259" key="3">
    <source>
        <dbReference type="Pfam" id="PF03959"/>
    </source>
</evidence>
<dbReference type="GO" id="GO:0005737">
    <property type="term" value="C:cytoplasm"/>
    <property type="evidence" value="ECO:0007669"/>
    <property type="project" value="TreeGrafter"/>
</dbReference>
<dbReference type="InterPro" id="IPR005645">
    <property type="entry name" value="FSH-like_dom"/>
</dbReference>
<keyword evidence="4" id="KW-1185">Reference proteome</keyword>
<dbReference type="STRING" id="451379.A0A0N5B0E6"/>
<name>A0A0N5B0E6_9BILA</name>
<organism evidence="4 5">
    <name type="scientific">Syphacia muris</name>
    <dbReference type="NCBI Taxonomy" id="451379"/>
    <lineage>
        <taxon>Eukaryota</taxon>
        <taxon>Metazoa</taxon>
        <taxon>Ecdysozoa</taxon>
        <taxon>Nematoda</taxon>
        <taxon>Chromadorea</taxon>
        <taxon>Rhabditida</taxon>
        <taxon>Spirurina</taxon>
        <taxon>Oxyuridomorpha</taxon>
        <taxon>Oxyuroidea</taxon>
        <taxon>Oxyuridae</taxon>
        <taxon>Syphacia</taxon>
    </lineage>
</organism>
<protein>
    <submittedName>
        <fullName evidence="5">FSH1 domain-containing protein</fullName>
    </submittedName>
</protein>
<evidence type="ECO:0000313" key="5">
    <source>
        <dbReference type="WBParaSite" id="SMUV_0001074801-mRNA-1"/>
    </source>
</evidence>
<sequence>MGPLKILCLHGYRQNGDYFYEKTGAFRKALKGLAIFDERGEGLAWWFSQSNNTFSSTDATDIDTGFQKSVDLIVKLVKDKGPYDGIMGFSQGASFAVLLASLRAMKKIDLDFSFLILFSGFQSLCSKHAELMAAKLTGIYSLHVYGKNDQVVDFHMSEKLVSMFDPDKCDVIIHEGGHYVPPMGKYKALMIDFLSKVPHSSL</sequence>
<comment type="similarity">
    <text evidence="1">Belongs to the LovG family.</text>
</comment>
<reference evidence="5" key="1">
    <citation type="submission" date="2017-02" db="UniProtKB">
        <authorList>
            <consortium name="WormBaseParasite"/>
        </authorList>
    </citation>
    <scope>IDENTIFICATION</scope>
</reference>
<evidence type="ECO:0000256" key="1">
    <source>
        <dbReference type="ARBA" id="ARBA00005863"/>
    </source>
</evidence>
<dbReference type="GO" id="GO:0032526">
    <property type="term" value="P:response to retinoic acid"/>
    <property type="evidence" value="ECO:0007669"/>
    <property type="project" value="TreeGrafter"/>
</dbReference>
<dbReference type="Gene3D" id="3.40.50.1820">
    <property type="entry name" value="alpha/beta hydrolase"/>
    <property type="match status" value="1"/>
</dbReference>
<dbReference type="InterPro" id="IPR029058">
    <property type="entry name" value="AB_hydrolase_fold"/>
</dbReference>
<dbReference type="Pfam" id="PF03959">
    <property type="entry name" value="FSH1"/>
    <property type="match status" value="2"/>
</dbReference>
<dbReference type="PANTHER" id="PTHR48070:SF6">
    <property type="entry name" value="ESTERASE OVCA2"/>
    <property type="match status" value="1"/>
</dbReference>
<dbReference type="GO" id="GO:0005634">
    <property type="term" value="C:nucleus"/>
    <property type="evidence" value="ECO:0007669"/>
    <property type="project" value="TreeGrafter"/>
</dbReference>
<feature type="domain" description="Serine hydrolase" evidence="3">
    <location>
        <begin position="3"/>
        <end position="32"/>
    </location>
</feature>
<feature type="domain" description="Serine hydrolase" evidence="3">
    <location>
        <begin position="42"/>
        <end position="186"/>
    </location>
</feature>
<dbReference type="GO" id="GO:0016787">
    <property type="term" value="F:hydrolase activity"/>
    <property type="evidence" value="ECO:0007669"/>
    <property type="project" value="UniProtKB-KW"/>
</dbReference>
<keyword evidence="2" id="KW-0378">Hydrolase</keyword>
<dbReference type="PANTHER" id="PTHR48070">
    <property type="entry name" value="ESTERASE OVCA2"/>
    <property type="match status" value="1"/>
</dbReference>
<evidence type="ECO:0000313" key="4">
    <source>
        <dbReference type="Proteomes" id="UP000046393"/>
    </source>
</evidence>
<evidence type="ECO:0000256" key="2">
    <source>
        <dbReference type="ARBA" id="ARBA00022801"/>
    </source>
</evidence>
<accession>A0A0N5B0E6</accession>
<dbReference type="Proteomes" id="UP000046393">
    <property type="component" value="Unplaced"/>
</dbReference>
<dbReference type="InterPro" id="IPR050593">
    <property type="entry name" value="LovG"/>
</dbReference>
<dbReference type="SUPFAM" id="SSF53474">
    <property type="entry name" value="alpha/beta-Hydrolases"/>
    <property type="match status" value="1"/>
</dbReference>
<dbReference type="AlphaFoldDB" id="A0A0N5B0E6"/>
<proteinExistence type="inferred from homology"/>